<organism evidence="14 15">
    <name type="scientific">Geothermobacter ehrlichii</name>
    <dbReference type="NCBI Taxonomy" id="213224"/>
    <lineage>
        <taxon>Bacteria</taxon>
        <taxon>Pseudomonadati</taxon>
        <taxon>Thermodesulfobacteriota</taxon>
        <taxon>Desulfuromonadia</taxon>
        <taxon>Desulfuromonadales</taxon>
        <taxon>Geothermobacteraceae</taxon>
        <taxon>Geothermobacter</taxon>
    </lineage>
</organism>
<evidence type="ECO:0000256" key="6">
    <source>
        <dbReference type="ARBA" id="ARBA00022840"/>
    </source>
</evidence>
<keyword evidence="3 11" id="KW-0547">Nucleotide-binding</keyword>
<comment type="similarity">
    <text evidence="10 11">Belongs to the ABC transporter superfamily. ABCF family. Uup subfamily.</text>
</comment>
<evidence type="ECO:0000256" key="11">
    <source>
        <dbReference type="HAMAP-Rule" id="MF_00848"/>
    </source>
</evidence>
<keyword evidence="11" id="KW-0175">Coiled coil</keyword>
<gene>
    <name evidence="11" type="primary">uup</name>
    <name evidence="14" type="ORF">EDC39_10416</name>
</gene>
<dbReference type="EC" id="3.6.1.-" evidence="11"/>
<comment type="subcellular location">
    <subcellularLocation>
        <location evidence="11">Cytoplasm</location>
    </subcellularLocation>
    <text evidence="11">Associates with ribosomes.</text>
</comment>
<keyword evidence="7 11" id="KW-0238">DNA-binding</keyword>
<name>A0A5D3WIZ0_9BACT</name>
<sequence length="619" mass="70728">MILVSLRQISHAYGQAPLLDQAGLQIAKGDRIGLLGRNGAGKSTLLGLIQGRIRPDAGDIDRRQGIVITELPQDVPEARDATVFATVARGAGATGERLIRYQQLEGTPGHEQELIELQQAIEAEQGWEKLQRIEQFIERLGLIPGRKLAELSGGQRRRALLARALAGDPDILLLDEPTNHLDIATIAWLEDHLLASGLTLVFVTHDRAFLRRVANRIVELDRGRLYDYPGDYANYLRRREERLHAEDEEWRRFDRKLSEEEIWIRKGIKARRTRNEGRVRALEEMRRQRRQRRQRTGQVRLQLQEAGQSGKLVIEAENLTFGYGNRPLIDGFSTTILRGDRVGFIGPNGAGKTTLLKLLLGKIQPQAGSVRHGTRLNVVYFDQQRDQLDPDLTVQQNLCGNQDTVLVGDRPRHVYGYLKDFLFTPDRARTPVRYLSGGERCRLLLARLFTRPANLLVLDEPTNDLDLETLDLLEELLAAYQGTLFLVSHDREFLDRTVTSCIVFEGEGRVVEYVGGYSDWLRQRPVVEEPEKRKEPKKRPKKERPRRLSFREKKELEELPARIEQLEAEQAGLHEKLADPDFYRSAGPEVGTCQQRLKELEEELEKAYERWQELEAIGG</sequence>
<dbReference type="SMART" id="SM00382">
    <property type="entry name" value="AAA"/>
    <property type="match status" value="2"/>
</dbReference>
<dbReference type="PANTHER" id="PTHR42855:SF1">
    <property type="entry name" value="ABC TRANSPORTER DOMAIN-CONTAINING PROTEIN"/>
    <property type="match status" value="1"/>
</dbReference>
<dbReference type="CDD" id="cd03221">
    <property type="entry name" value="ABCF_EF-3"/>
    <property type="match status" value="1"/>
</dbReference>
<dbReference type="InterPro" id="IPR032781">
    <property type="entry name" value="ABC_tran_Xtn"/>
</dbReference>
<feature type="compositionally biased region" description="Basic residues" evidence="12">
    <location>
        <begin position="535"/>
        <end position="547"/>
    </location>
</feature>
<feature type="binding site" evidence="11">
    <location>
        <begin position="36"/>
        <end position="43"/>
    </location>
    <ligand>
        <name>ATP</name>
        <dbReference type="ChEBI" id="CHEBI:30616"/>
        <label>1</label>
    </ligand>
</feature>
<evidence type="ECO:0000256" key="8">
    <source>
        <dbReference type="ARBA" id="ARBA00023204"/>
    </source>
</evidence>
<evidence type="ECO:0000256" key="10">
    <source>
        <dbReference type="ARBA" id="ARBA00061478"/>
    </source>
</evidence>
<proteinExistence type="inferred from homology"/>
<dbReference type="GO" id="GO:0016887">
    <property type="term" value="F:ATP hydrolysis activity"/>
    <property type="evidence" value="ECO:0007669"/>
    <property type="project" value="UniProtKB-UniRule"/>
</dbReference>
<evidence type="ECO:0000256" key="9">
    <source>
        <dbReference type="ARBA" id="ARBA00049360"/>
    </source>
</evidence>
<evidence type="ECO:0000256" key="3">
    <source>
        <dbReference type="ARBA" id="ARBA00022741"/>
    </source>
</evidence>
<evidence type="ECO:0000313" key="14">
    <source>
        <dbReference type="EMBL" id="TYO98893.1"/>
    </source>
</evidence>
<feature type="coiled-coil region" evidence="11">
    <location>
        <begin position="556"/>
        <end position="617"/>
    </location>
</feature>
<dbReference type="GO" id="GO:0043022">
    <property type="term" value="F:ribosome binding"/>
    <property type="evidence" value="ECO:0007669"/>
    <property type="project" value="UniProtKB-UniRule"/>
</dbReference>
<keyword evidence="6 11" id="KW-0067">ATP-binding</keyword>
<dbReference type="Proteomes" id="UP000324159">
    <property type="component" value="Unassembled WGS sequence"/>
</dbReference>
<reference evidence="14 15" key="1">
    <citation type="submission" date="2019-07" db="EMBL/GenBank/DDBJ databases">
        <title>Genomic Encyclopedia of Type Strains, Phase IV (KMG-IV): sequencing the most valuable type-strain genomes for metagenomic binning, comparative biology and taxonomic classification.</title>
        <authorList>
            <person name="Goeker M."/>
        </authorList>
    </citation>
    <scope>NUCLEOTIDE SEQUENCE [LARGE SCALE GENOMIC DNA]</scope>
    <source>
        <strain evidence="14 15">SS015</strain>
    </source>
</reference>
<dbReference type="OrthoDB" id="9762369at2"/>
<dbReference type="GO" id="GO:0003677">
    <property type="term" value="F:DNA binding"/>
    <property type="evidence" value="ECO:0007669"/>
    <property type="project" value="UniProtKB-UniRule"/>
</dbReference>
<protein>
    <recommendedName>
        <fullName evidence="11">ATP-binding protein Uup</fullName>
        <ecNumber evidence="11">3.6.1.-</ecNumber>
    </recommendedName>
</protein>
<feature type="domain" description="ABC transporter" evidence="13">
    <location>
        <begin position="4"/>
        <end position="247"/>
    </location>
</feature>
<dbReference type="GO" id="GO:0005524">
    <property type="term" value="F:ATP binding"/>
    <property type="evidence" value="ECO:0007669"/>
    <property type="project" value="UniProtKB-UniRule"/>
</dbReference>
<evidence type="ECO:0000256" key="7">
    <source>
        <dbReference type="ARBA" id="ARBA00023125"/>
    </source>
</evidence>
<keyword evidence="1 11" id="KW-0963">Cytoplasm</keyword>
<dbReference type="Pfam" id="PF12848">
    <property type="entry name" value="ABC_tran_Xtn"/>
    <property type="match status" value="1"/>
</dbReference>
<dbReference type="PROSITE" id="PS50893">
    <property type="entry name" value="ABC_TRANSPORTER_2"/>
    <property type="match status" value="2"/>
</dbReference>
<dbReference type="Pfam" id="PF16326">
    <property type="entry name" value="ABC_tran_CTD"/>
    <property type="match status" value="1"/>
</dbReference>
<dbReference type="Gene3D" id="1.10.287.380">
    <property type="entry name" value="Valyl-tRNA synthetase, C-terminal domain"/>
    <property type="match status" value="1"/>
</dbReference>
<keyword evidence="5 11" id="KW-0378">Hydrolase</keyword>
<dbReference type="InterPro" id="IPR027417">
    <property type="entry name" value="P-loop_NTPase"/>
</dbReference>
<evidence type="ECO:0000259" key="13">
    <source>
        <dbReference type="PROSITE" id="PS50893"/>
    </source>
</evidence>
<evidence type="ECO:0000256" key="2">
    <source>
        <dbReference type="ARBA" id="ARBA00022737"/>
    </source>
</evidence>
<evidence type="ECO:0000256" key="12">
    <source>
        <dbReference type="SAM" id="MobiDB-lite"/>
    </source>
</evidence>
<dbReference type="InterPro" id="IPR037118">
    <property type="entry name" value="Val-tRNA_synth_C_sf"/>
</dbReference>
<keyword evidence="15" id="KW-1185">Reference proteome</keyword>
<dbReference type="InterPro" id="IPR032524">
    <property type="entry name" value="ABC_tran_C"/>
</dbReference>
<dbReference type="Pfam" id="PF00005">
    <property type="entry name" value="ABC_tran"/>
    <property type="match status" value="2"/>
</dbReference>
<dbReference type="GO" id="GO:0005737">
    <property type="term" value="C:cytoplasm"/>
    <property type="evidence" value="ECO:0007669"/>
    <property type="project" value="UniProtKB-SubCell"/>
</dbReference>
<dbReference type="InterPro" id="IPR043686">
    <property type="entry name" value="Uup"/>
</dbReference>
<accession>A0A5D3WIZ0</accession>
<comment type="function">
    <text evidence="11">Probably plays a role in ribosome assembly or function. May be involved in resolution of branched DNA intermediates that result from template switching in postreplication gaps. Binds DNA and has ATPase activity.</text>
</comment>
<evidence type="ECO:0000256" key="5">
    <source>
        <dbReference type="ARBA" id="ARBA00022801"/>
    </source>
</evidence>
<dbReference type="RefSeq" id="WP_148895365.1">
    <property type="nucleotide sequence ID" value="NZ_VNIB01000004.1"/>
</dbReference>
<dbReference type="AlphaFoldDB" id="A0A5D3WIZ0"/>
<evidence type="ECO:0000256" key="1">
    <source>
        <dbReference type="ARBA" id="ARBA00022490"/>
    </source>
</evidence>
<dbReference type="PANTHER" id="PTHR42855">
    <property type="entry name" value="ABC TRANSPORTER ATP-BINDING SUBUNIT"/>
    <property type="match status" value="1"/>
</dbReference>
<dbReference type="Gene3D" id="3.40.50.300">
    <property type="entry name" value="P-loop containing nucleotide triphosphate hydrolases"/>
    <property type="match status" value="2"/>
</dbReference>
<dbReference type="InterPro" id="IPR017871">
    <property type="entry name" value="ABC_transporter-like_CS"/>
</dbReference>
<dbReference type="PROSITE" id="PS00211">
    <property type="entry name" value="ABC_TRANSPORTER_1"/>
    <property type="match status" value="1"/>
</dbReference>
<dbReference type="InterPro" id="IPR051309">
    <property type="entry name" value="ABCF_ATPase"/>
</dbReference>
<dbReference type="FunFam" id="3.40.50.300:FF:000309">
    <property type="entry name" value="ABC transporter ATP-binding protein"/>
    <property type="match status" value="1"/>
</dbReference>
<comment type="caution">
    <text evidence="14">The sequence shown here is derived from an EMBL/GenBank/DDBJ whole genome shotgun (WGS) entry which is preliminary data.</text>
</comment>
<keyword evidence="4 11" id="KW-0227">DNA damage</keyword>
<keyword evidence="8 11" id="KW-0234">DNA repair</keyword>
<comment type="catalytic activity">
    <reaction evidence="9 11">
        <text>ATP + H2O = ADP + phosphate + H(+)</text>
        <dbReference type="Rhea" id="RHEA:13065"/>
        <dbReference type="ChEBI" id="CHEBI:15377"/>
        <dbReference type="ChEBI" id="CHEBI:15378"/>
        <dbReference type="ChEBI" id="CHEBI:30616"/>
        <dbReference type="ChEBI" id="CHEBI:43474"/>
        <dbReference type="ChEBI" id="CHEBI:456216"/>
    </reaction>
</comment>
<dbReference type="HAMAP" id="MF_00848">
    <property type="entry name" value="Uup"/>
    <property type="match status" value="1"/>
</dbReference>
<dbReference type="FunFam" id="3.40.50.300:FF:000011">
    <property type="entry name" value="Putative ABC transporter ATP-binding component"/>
    <property type="match status" value="1"/>
</dbReference>
<feature type="binding site" evidence="11">
    <location>
        <begin position="346"/>
        <end position="353"/>
    </location>
    <ligand>
        <name>ATP</name>
        <dbReference type="ChEBI" id="CHEBI:30616"/>
        <label>2</label>
    </ligand>
</feature>
<dbReference type="GO" id="GO:0006281">
    <property type="term" value="P:DNA repair"/>
    <property type="evidence" value="ECO:0007669"/>
    <property type="project" value="UniProtKB-KW"/>
</dbReference>
<feature type="region of interest" description="Disordered" evidence="12">
    <location>
        <begin position="528"/>
        <end position="547"/>
    </location>
</feature>
<dbReference type="EMBL" id="VNIB01000004">
    <property type="protein sequence ID" value="TYO98893.1"/>
    <property type="molecule type" value="Genomic_DNA"/>
</dbReference>
<feature type="domain" description="ABC transporter" evidence="13">
    <location>
        <begin position="314"/>
        <end position="532"/>
    </location>
</feature>
<dbReference type="InterPro" id="IPR003439">
    <property type="entry name" value="ABC_transporter-like_ATP-bd"/>
</dbReference>
<evidence type="ECO:0000256" key="4">
    <source>
        <dbReference type="ARBA" id="ARBA00022763"/>
    </source>
</evidence>
<dbReference type="SUPFAM" id="SSF52540">
    <property type="entry name" value="P-loop containing nucleoside triphosphate hydrolases"/>
    <property type="match status" value="2"/>
</dbReference>
<keyword evidence="2 11" id="KW-0677">Repeat</keyword>
<evidence type="ECO:0000313" key="15">
    <source>
        <dbReference type="Proteomes" id="UP000324159"/>
    </source>
</evidence>
<dbReference type="InterPro" id="IPR003593">
    <property type="entry name" value="AAA+_ATPase"/>
</dbReference>